<feature type="domain" description="Glutamine amidotransferase" evidence="12">
    <location>
        <begin position="4"/>
        <end position="200"/>
    </location>
</feature>
<dbReference type="RefSeq" id="WP_095510584.1">
    <property type="nucleotide sequence ID" value="NZ_MQWD01000001.1"/>
</dbReference>
<dbReference type="Proteomes" id="UP000216339">
    <property type="component" value="Unassembled WGS sequence"/>
</dbReference>
<dbReference type="InterPro" id="IPR029062">
    <property type="entry name" value="Class_I_gatase-like"/>
</dbReference>
<keyword evidence="10" id="KW-0963">Cytoplasm</keyword>
<feature type="active site" evidence="10 11">
    <location>
        <position position="187"/>
    </location>
</feature>
<dbReference type="AlphaFoldDB" id="A0A271J0C9"/>
<gene>
    <name evidence="10" type="primary">hisH</name>
    <name evidence="13" type="ORF">BSZ37_10960</name>
</gene>
<evidence type="ECO:0000256" key="9">
    <source>
        <dbReference type="ARBA" id="ARBA00049534"/>
    </source>
</evidence>
<dbReference type="HAMAP" id="MF_00278">
    <property type="entry name" value="HisH"/>
    <property type="match status" value="1"/>
</dbReference>
<dbReference type="GO" id="GO:0000105">
    <property type="term" value="P:L-histidine biosynthetic process"/>
    <property type="evidence" value="ECO:0007669"/>
    <property type="project" value="UniProtKB-UniRule"/>
</dbReference>
<dbReference type="PROSITE" id="PS51273">
    <property type="entry name" value="GATASE_TYPE_1"/>
    <property type="match status" value="1"/>
</dbReference>
<sequence length="212" mass="22742">MTTLIDYGIGNLRSLAKAFAAAGVEAVRTDDADRIAEAERLVLPGVGAFGACAAELRARGLFDLVRQRAEAGVPLLGVCVGMQLLFDASEERGEHAGLGLLPGRVVRFARDAEADGRRLKVPHMGWNRLRPQRPHPIVEGDDWVYFVHSYHAAPADPTDVVATVDYGAEVPAVVGRANVVGVQFHPEKSARAGLAMLRRFASWTPSPTTAPV</sequence>
<dbReference type="InterPro" id="IPR010139">
    <property type="entry name" value="Imidazole-glycPsynth_HisH"/>
</dbReference>
<dbReference type="EC" id="3.5.1.2" evidence="10"/>
<keyword evidence="5 10" id="KW-0315">Glutamine amidotransferase</keyword>
<dbReference type="InterPro" id="IPR017926">
    <property type="entry name" value="GATASE"/>
</dbReference>
<dbReference type="Gene3D" id="3.40.50.880">
    <property type="match status" value="1"/>
</dbReference>
<comment type="catalytic activity">
    <reaction evidence="9 10">
        <text>L-glutamine + H2O = L-glutamate + NH4(+)</text>
        <dbReference type="Rhea" id="RHEA:15889"/>
        <dbReference type="ChEBI" id="CHEBI:15377"/>
        <dbReference type="ChEBI" id="CHEBI:28938"/>
        <dbReference type="ChEBI" id="CHEBI:29985"/>
        <dbReference type="ChEBI" id="CHEBI:58359"/>
        <dbReference type="EC" id="3.5.1.2"/>
    </reaction>
</comment>
<comment type="caution">
    <text evidence="13">The sequence shown here is derived from an EMBL/GenBank/DDBJ whole genome shotgun (WGS) entry which is preliminary data.</text>
</comment>
<keyword evidence="3 10" id="KW-0028">Amino-acid biosynthesis</keyword>
<dbReference type="GO" id="GO:0016829">
    <property type="term" value="F:lyase activity"/>
    <property type="evidence" value="ECO:0007669"/>
    <property type="project" value="UniProtKB-KW"/>
</dbReference>
<dbReference type="GO" id="GO:0004359">
    <property type="term" value="F:glutaminase activity"/>
    <property type="evidence" value="ECO:0007669"/>
    <property type="project" value="UniProtKB-EC"/>
</dbReference>
<keyword evidence="6 10" id="KW-0368">Histidine biosynthesis</keyword>
<evidence type="ECO:0000313" key="14">
    <source>
        <dbReference type="Proteomes" id="UP000216339"/>
    </source>
</evidence>
<dbReference type="PANTHER" id="PTHR42701:SF1">
    <property type="entry name" value="IMIDAZOLE GLYCEROL PHOSPHATE SYNTHASE SUBUNIT HISH"/>
    <property type="match status" value="1"/>
</dbReference>
<keyword evidence="4 10" id="KW-0378">Hydrolase</keyword>
<evidence type="ECO:0000256" key="8">
    <source>
        <dbReference type="ARBA" id="ARBA00047838"/>
    </source>
</evidence>
<dbReference type="NCBIfam" id="TIGR01855">
    <property type="entry name" value="IMP_synth_hisH"/>
    <property type="match status" value="1"/>
</dbReference>
<dbReference type="PROSITE" id="PS51274">
    <property type="entry name" value="GATASE_COBBQ"/>
    <property type="match status" value="1"/>
</dbReference>
<organism evidence="13 14">
    <name type="scientific">Rubrivirga marina</name>
    <dbReference type="NCBI Taxonomy" id="1196024"/>
    <lineage>
        <taxon>Bacteria</taxon>
        <taxon>Pseudomonadati</taxon>
        <taxon>Rhodothermota</taxon>
        <taxon>Rhodothermia</taxon>
        <taxon>Rhodothermales</taxon>
        <taxon>Rubricoccaceae</taxon>
        <taxon>Rubrivirga</taxon>
    </lineage>
</organism>
<dbReference type="EMBL" id="MQWD01000001">
    <property type="protein sequence ID" value="PAP76913.1"/>
    <property type="molecule type" value="Genomic_DNA"/>
</dbReference>
<name>A0A271J0C9_9BACT</name>
<comment type="pathway">
    <text evidence="1 10">Amino-acid biosynthesis; L-histidine biosynthesis; L-histidine from 5-phospho-alpha-D-ribose 1-diphosphate: step 5/9.</text>
</comment>
<dbReference type="UniPathway" id="UPA00031">
    <property type="reaction ID" value="UER00010"/>
</dbReference>
<dbReference type="CDD" id="cd01748">
    <property type="entry name" value="GATase1_IGP_Synthase"/>
    <property type="match status" value="1"/>
</dbReference>
<evidence type="ECO:0000256" key="2">
    <source>
        <dbReference type="ARBA" id="ARBA00011152"/>
    </source>
</evidence>
<evidence type="ECO:0000256" key="1">
    <source>
        <dbReference type="ARBA" id="ARBA00005091"/>
    </source>
</evidence>
<dbReference type="Pfam" id="PF00117">
    <property type="entry name" value="GATase"/>
    <property type="match status" value="1"/>
</dbReference>
<dbReference type="SUPFAM" id="SSF52317">
    <property type="entry name" value="Class I glutamine amidotransferase-like"/>
    <property type="match status" value="1"/>
</dbReference>
<evidence type="ECO:0000256" key="5">
    <source>
        <dbReference type="ARBA" id="ARBA00022962"/>
    </source>
</evidence>
<dbReference type="PANTHER" id="PTHR42701">
    <property type="entry name" value="IMIDAZOLE GLYCEROL PHOSPHATE SYNTHASE SUBUNIT HISH"/>
    <property type="match status" value="1"/>
</dbReference>
<keyword evidence="14" id="KW-1185">Reference proteome</keyword>
<evidence type="ECO:0000259" key="12">
    <source>
        <dbReference type="Pfam" id="PF00117"/>
    </source>
</evidence>
<comment type="catalytic activity">
    <reaction evidence="8 10">
        <text>5-[(5-phospho-1-deoxy-D-ribulos-1-ylimino)methylamino]-1-(5-phospho-beta-D-ribosyl)imidazole-4-carboxamide + L-glutamine = D-erythro-1-(imidazol-4-yl)glycerol 3-phosphate + 5-amino-1-(5-phospho-beta-D-ribosyl)imidazole-4-carboxamide + L-glutamate + H(+)</text>
        <dbReference type="Rhea" id="RHEA:24793"/>
        <dbReference type="ChEBI" id="CHEBI:15378"/>
        <dbReference type="ChEBI" id="CHEBI:29985"/>
        <dbReference type="ChEBI" id="CHEBI:58278"/>
        <dbReference type="ChEBI" id="CHEBI:58359"/>
        <dbReference type="ChEBI" id="CHEBI:58475"/>
        <dbReference type="ChEBI" id="CHEBI:58525"/>
        <dbReference type="EC" id="4.3.2.10"/>
    </reaction>
</comment>
<dbReference type="EC" id="4.3.2.10" evidence="10"/>
<keyword evidence="7 10" id="KW-0456">Lyase</keyword>
<evidence type="ECO:0000256" key="7">
    <source>
        <dbReference type="ARBA" id="ARBA00023239"/>
    </source>
</evidence>
<dbReference type="GO" id="GO:0005737">
    <property type="term" value="C:cytoplasm"/>
    <property type="evidence" value="ECO:0007669"/>
    <property type="project" value="UniProtKB-SubCell"/>
</dbReference>
<evidence type="ECO:0000256" key="11">
    <source>
        <dbReference type="PIRSR" id="PIRSR000495-1"/>
    </source>
</evidence>
<evidence type="ECO:0000256" key="3">
    <source>
        <dbReference type="ARBA" id="ARBA00022605"/>
    </source>
</evidence>
<evidence type="ECO:0000256" key="6">
    <source>
        <dbReference type="ARBA" id="ARBA00023102"/>
    </source>
</evidence>
<dbReference type="OrthoDB" id="9807137at2"/>
<dbReference type="PIRSF" id="PIRSF000495">
    <property type="entry name" value="Amidotransf_hisH"/>
    <property type="match status" value="1"/>
</dbReference>
<feature type="active site" evidence="10 11">
    <location>
        <position position="185"/>
    </location>
</feature>
<protein>
    <recommendedName>
        <fullName evidence="10">Imidazole glycerol phosphate synthase subunit HisH</fullName>
        <ecNumber evidence="10">4.3.2.10</ecNumber>
    </recommendedName>
    <alternativeName>
        <fullName evidence="10">IGP synthase glutaminase subunit</fullName>
        <ecNumber evidence="10">3.5.1.2</ecNumber>
    </alternativeName>
    <alternativeName>
        <fullName evidence="10">IGP synthase subunit HisH</fullName>
    </alternativeName>
    <alternativeName>
        <fullName evidence="10">ImGP synthase subunit HisH</fullName>
        <shortName evidence="10">IGPS subunit HisH</shortName>
    </alternativeName>
</protein>
<evidence type="ECO:0000256" key="10">
    <source>
        <dbReference type="HAMAP-Rule" id="MF_00278"/>
    </source>
</evidence>
<comment type="function">
    <text evidence="10">IGPS catalyzes the conversion of PRFAR and glutamine to IGP, AICAR and glutamate. The HisH subunit catalyzes the hydrolysis of glutamine to glutamate and ammonia as part of the synthesis of IGP and AICAR. The resulting ammonia molecule is channeled to the active site of HisF.</text>
</comment>
<reference evidence="13 14" key="1">
    <citation type="submission" date="2016-11" db="EMBL/GenBank/DDBJ databases">
        <title>Study of marine rhodopsin-containing bacteria.</title>
        <authorList>
            <person name="Yoshizawa S."/>
            <person name="Kumagai Y."/>
            <person name="Kogure K."/>
        </authorList>
    </citation>
    <scope>NUCLEOTIDE SEQUENCE [LARGE SCALE GENOMIC DNA]</scope>
    <source>
        <strain evidence="13 14">SAORIC-28</strain>
    </source>
</reference>
<dbReference type="GO" id="GO:0000107">
    <property type="term" value="F:imidazoleglycerol-phosphate synthase activity"/>
    <property type="evidence" value="ECO:0007669"/>
    <property type="project" value="UniProtKB-UniRule"/>
</dbReference>
<comment type="subcellular location">
    <subcellularLocation>
        <location evidence="10">Cytoplasm</location>
    </subcellularLocation>
</comment>
<feature type="active site" description="Nucleophile" evidence="10 11">
    <location>
        <position position="79"/>
    </location>
</feature>
<evidence type="ECO:0000256" key="4">
    <source>
        <dbReference type="ARBA" id="ARBA00022801"/>
    </source>
</evidence>
<proteinExistence type="inferred from homology"/>
<accession>A0A271J0C9</accession>
<comment type="subunit">
    <text evidence="2 10">Heterodimer of HisH and HisF.</text>
</comment>
<evidence type="ECO:0000313" key="13">
    <source>
        <dbReference type="EMBL" id="PAP76913.1"/>
    </source>
</evidence>